<dbReference type="PANTHER" id="PTHR30203">
    <property type="entry name" value="OUTER MEMBRANE CATION EFFLUX PROTEIN"/>
    <property type="match status" value="1"/>
</dbReference>
<dbReference type="InterPro" id="IPR010131">
    <property type="entry name" value="MdtP/NodT-like"/>
</dbReference>
<feature type="region of interest" description="Disordered" evidence="1">
    <location>
        <begin position="221"/>
        <end position="250"/>
    </location>
</feature>
<name>A0A7Y6TYU6_9BURK</name>
<accession>A0A7Y6TYU6</accession>
<dbReference type="Gene3D" id="1.20.1600.10">
    <property type="entry name" value="Outer membrane efflux proteins (OEP)"/>
    <property type="match status" value="1"/>
</dbReference>
<evidence type="ECO:0000313" key="3">
    <source>
        <dbReference type="Proteomes" id="UP000529637"/>
    </source>
</evidence>
<dbReference type="GO" id="GO:0015562">
    <property type="term" value="F:efflux transmembrane transporter activity"/>
    <property type="evidence" value="ECO:0007669"/>
    <property type="project" value="InterPro"/>
</dbReference>
<feature type="compositionally biased region" description="Basic and acidic residues" evidence="1">
    <location>
        <begin position="221"/>
        <end position="233"/>
    </location>
</feature>
<dbReference type="PANTHER" id="PTHR30203:SF24">
    <property type="entry name" value="BLR4935 PROTEIN"/>
    <property type="match status" value="1"/>
</dbReference>
<dbReference type="AlphaFoldDB" id="A0A7Y6TYU6"/>
<keyword evidence="3" id="KW-1185">Reference proteome</keyword>
<dbReference type="Proteomes" id="UP000529637">
    <property type="component" value="Unassembled WGS sequence"/>
</dbReference>
<dbReference type="EMBL" id="JABWMJ010000013">
    <property type="protein sequence ID" value="NUZ08480.1"/>
    <property type="molecule type" value="Genomic_DNA"/>
</dbReference>
<proteinExistence type="predicted"/>
<reference evidence="2 3" key="1">
    <citation type="submission" date="2020-06" db="EMBL/GenBank/DDBJ databases">
        <title>Schlegella sp. ID0723 isolated from air conditioner.</title>
        <authorList>
            <person name="Kim D.Y."/>
            <person name="Kim D.-U."/>
        </authorList>
    </citation>
    <scope>NUCLEOTIDE SEQUENCE [LARGE SCALE GENOMIC DNA]</scope>
    <source>
        <strain evidence="2 3">ID0723</strain>
    </source>
</reference>
<protein>
    <submittedName>
        <fullName evidence="2">TolC family protein</fullName>
    </submittedName>
</protein>
<gene>
    <name evidence="2" type="ORF">HQN59_22275</name>
</gene>
<comment type="caution">
    <text evidence="2">The sequence shown here is derived from an EMBL/GenBank/DDBJ whole genome shotgun (WGS) entry which is preliminary data.</text>
</comment>
<evidence type="ECO:0000313" key="2">
    <source>
        <dbReference type="EMBL" id="NUZ08480.1"/>
    </source>
</evidence>
<organism evidence="2 3">
    <name type="scientific">Piscinibacter koreensis</name>
    <dbReference type="NCBI Taxonomy" id="2742824"/>
    <lineage>
        <taxon>Bacteria</taxon>
        <taxon>Pseudomonadati</taxon>
        <taxon>Pseudomonadota</taxon>
        <taxon>Betaproteobacteria</taxon>
        <taxon>Burkholderiales</taxon>
        <taxon>Sphaerotilaceae</taxon>
        <taxon>Piscinibacter</taxon>
    </lineage>
</organism>
<sequence>MPGEPAAIALAQAVDAAWERAAAAADARGREQVALARQAAASGLTPQAPSVDLARRNGRSGANETELGVVAPFWTPGRRSALGAAAAAELDVARAAQHVGRWRVAGEVREAAWSRALHQADLAAAQEQLRVLQSLSADVDRRVLAGDLARADALVARAEVLGAEALLAEMQQRVAAATTKLTVLTGLANPVDLSEPDRSASPAEHPELVLARLEGERTRAQLESLRRSRRDPPEVAVSWRQERSGGAQGRQDSVGVALRIPFGTDARSGPLEAAALSELEVLRVQTERLTERQAADVRTAREGFETAQQQVAGEQTRAALLRERAQLLDKSFRAGETALPDLLRALATAAQADAALARQRAAVGAARARLNQSLGVTP</sequence>
<dbReference type="SUPFAM" id="SSF56954">
    <property type="entry name" value="Outer membrane efflux proteins (OEP)"/>
    <property type="match status" value="1"/>
</dbReference>
<evidence type="ECO:0000256" key="1">
    <source>
        <dbReference type="SAM" id="MobiDB-lite"/>
    </source>
</evidence>